<sequence length="432" mass="48453">MLDDLLHHLLTEMAMDGEEGCSVARIDGFIESFYSRRRSHYPSEPAQLIDASYKNFVWKILCELDQVRLGVLETKSKNNENGEDIIPEVVKDTGPAEFIPPHPDHFKMKVKKLELSFVATSAENVMTQRPTRLSKSNCRRPSEKPPSLEPSDFAIQKPILSIGQVRALETGNVTKDLTASASELTLSKRVRGIANPPTASATSTWRELSPDLCCLSRDDLISRFGFDEDGESRLKIAVDPMTCWKAVVGTDTRSPRMTAYVYQVLCIVAQGREAGATVIELGKKLKHNQKSLFHFVKVLIDLQLVVRFCAHQHKAWTNRVVHRRYLNTSKWYKISIKKDDPPMASTSQPDTLQLTCEPAGTTQPRQLDLSENYHVGSSTMDTIINSIENDDQAKTFMSPITEGLTFLKRSSSGQPTLSKNCLRTLSMPDQLV</sequence>
<dbReference type="AlphaFoldDB" id="A0A9Q3DML3"/>
<evidence type="ECO:0000256" key="3">
    <source>
        <dbReference type="ARBA" id="ARBA00023125"/>
    </source>
</evidence>
<comment type="caution">
    <text evidence="8">The sequence shown here is derived from an EMBL/GenBank/DDBJ whole genome shotgun (WGS) entry which is preliminary data.</text>
</comment>
<keyword evidence="5" id="KW-0539">Nucleus</keyword>
<dbReference type="GO" id="GO:0003677">
    <property type="term" value="F:DNA binding"/>
    <property type="evidence" value="ECO:0007669"/>
    <property type="project" value="UniProtKB-KW"/>
</dbReference>
<keyword evidence="3" id="KW-0238">DNA-binding</keyword>
<dbReference type="GO" id="GO:0006384">
    <property type="term" value="P:transcription initiation at RNA polymerase III promoter"/>
    <property type="evidence" value="ECO:0007669"/>
    <property type="project" value="InterPro"/>
</dbReference>
<keyword evidence="4" id="KW-0804">Transcription</keyword>
<reference evidence="8" key="1">
    <citation type="submission" date="2021-03" db="EMBL/GenBank/DDBJ databases">
        <title>Draft genome sequence of rust myrtle Austropuccinia psidii MF-1, a brazilian biotype.</title>
        <authorList>
            <person name="Quecine M.C."/>
            <person name="Pachon D.M.R."/>
            <person name="Bonatelli M.L."/>
            <person name="Correr F.H."/>
            <person name="Franceschini L.M."/>
            <person name="Leite T.F."/>
            <person name="Margarido G.R.A."/>
            <person name="Almeida C.A."/>
            <person name="Ferrarezi J.A."/>
            <person name="Labate C.A."/>
        </authorList>
    </citation>
    <scope>NUCLEOTIDE SEQUENCE</scope>
    <source>
        <strain evidence="8">MF-1</strain>
    </source>
</reference>
<dbReference type="EMBL" id="AVOT02018834">
    <property type="protein sequence ID" value="MBW0506014.1"/>
    <property type="molecule type" value="Genomic_DNA"/>
</dbReference>
<evidence type="ECO:0000313" key="9">
    <source>
        <dbReference type="Proteomes" id="UP000765509"/>
    </source>
</evidence>
<feature type="domain" description="B-block binding subunit of TFIIIC" evidence="7">
    <location>
        <begin position="261"/>
        <end position="326"/>
    </location>
</feature>
<dbReference type="InterPro" id="IPR007309">
    <property type="entry name" value="TFIIIC_Bblock-bd"/>
</dbReference>
<gene>
    <name evidence="8" type="ORF">O181_045729</name>
</gene>
<accession>A0A9Q3DML3</accession>
<evidence type="ECO:0000313" key="8">
    <source>
        <dbReference type="EMBL" id="MBW0506014.1"/>
    </source>
</evidence>
<evidence type="ECO:0000259" key="7">
    <source>
        <dbReference type="Pfam" id="PF04182"/>
    </source>
</evidence>
<dbReference type="Pfam" id="PF04182">
    <property type="entry name" value="B-block_TFIIIC"/>
    <property type="match status" value="1"/>
</dbReference>
<evidence type="ECO:0000256" key="6">
    <source>
        <dbReference type="SAM" id="MobiDB-lite"/>
    </source>
</evidence>
<evidence type="ECO:0000256" key="5">
    <source>
        <dbReference type="ARBA" id="ARBA00023242"/>
    </source>
</evidence>
<dbReference type="GO" id="GO:0000127">
    <property type="term" value="C:transcription factor TFIIIC complex"/>
    <property type="evidence" value="ECO:0007669"/>
    <property type="project" value="InterPro"/>
</dbReference>
<comment type="subcellular location">
    <subcellularLocation>
        <location evidence="1">Nucleus</location>
    </subcellularLocation>
</comment>
<dbReference type="PANTHER" id="PTHR15180">
    <property type="entry name" value="GENERAL TRANSCRIPTION FACTOR 3C POLYPEPTIDE 1"/>
    <property type="match status" value="1"/>
</dbReference>
<keyword evidence="9" id="KW-1185">Reference proteome</keyword>
<dbReference type="Proteomes" id="UP000765509">
    <property type="component" value="Unassembled WGS sequence"/>
</dbReference>
<proteinExistence type="predicted"/>
<feature type="region of interest" description="Disordered" evidence="6">
    <location>
        <begin position="128"/>
        <end position="151"/>
    </location>
</feature>
<dbReference type="OrthoDB" id="68020at2759"/>
<protein>
    <recommendedName>
        <fullName evidence="7">B-block binding subunit of TFIIIC domain-containing protein</fullName>
    </recommendedName>
</protein>
<evidence type="ECO:0000256" key="2">
    <source>
        <dbReference type="ARBA" id="ARBA00022553"/>
    </source>
</evidence>
<dbReference type="GO" id="GO:0042791">
    <property type="term" value="P:5S class rRNA transcription by RNA polymerase III"/>
    <property type="evidence" value="ECO:0007669"/>
    <property type="project" value="TreeGrafter"/>
</dbReference>
<organism evidence="8 9">
    <name type="scientific">Austropuccinia psidii MF-1</name>
    <dbReference type="NCBI Taxonomy" id="1389203"/>
    <lineage>
        <taxon>Eukaryota</taxon>
        <taxon>Fungi</taxon>
        <taxon>Dikarya</taxon>
        <taxon>Basidiomycota</taxon>
        <taxon>Pucciniomycotina</taxon>
        <taxon>Pucciniomycetes</taxon>
        <taxon>Pucciniales</taxon>
        <taxon>Sphaerophragmiaceae</taxon>
        <taxon>Austropuccinia</taxon>
    </lineage>
</organism>
<evidence type="ECO:0000256" key="1">
    <source>
        <dbReference type="ARBA" id="ARBA00004123"/>
    </source>
</evidence>
<dbReference type="PANTHER" id="PTHR15180:SF1">
    <property type="entry name" value="GENERAL TRANSCRIPTION FACTOR 3C POLYPEPTIDE 1"/>
    <property type="match status" value="1"/>
</dbReference>
<evidence type="ECO:0000256" key="4">
    <source>
        <dbReference type="ARBA" id="ARBA00023163"/>
    </source>
</evidence>
<name>A0A9Q3DML3_9BASI</name>
<keyword evidence="2" id="KW-0597">Phosphoprotein</keyword>
<dbReference type="GO" id="GO:0005634">
    <property type="term" value="C:nucleus"/>
    <property type="evidence" value="ECO:0007669"/>
    <property type="project" value="UniProtKB-SubCell"/>
</dbReference>
<dbReference type="InterPro" id="IPR044210">
    <property type="entry name" value="Tfc3-like"/>
</dbReference>